<sequence length="442" mass="52083">MNRIIIIGNGFDLAHNLKTGYKDFIDDYWNTVREKIYGGYWQLLDQQYGMFHSLNDYDDKFVNIKTRYGKGDTENEYFSYKEGSPLGDLCTLITKYNSSNTTTTTYLKFKNIFFERISSKCSLTDWVDIENEYYAALKDLLLEKDSQKQSKDIQVLNKEFDDVKGLLEAYLTKIIENADLNLHQSIQNAFSSFLDFDDIANCKQNKFVDSIFSAMNARDDYEFMNDMENNFEYNKIETKSEKQMHFFLKKHDNISFKKNYLMPYTTLILNFNYTKTAEKLYTADNGFEIINIHGELNNENNPIIFGYGDELDSDYKAIEELQNNYFLENIKSIKYHQTRNYRNLLNFISSEPYQVFVMGHSCGNSDRTLLNTLFEHNNCLSIKVFYYQFKDTIEGVERYFDNYSDVIKNISRNFNNKPNMRDILVNKEDCSPLVPVKEEAAE</sequence>
<evidence type="ECO:0000313" key="4">
    <source>
        <dbReference type="Proteomes" id="UP000440198"/>
    </source>
</evidence>
<dbReference type="Proteomes" id="UP000421791">
    <property type="component" value="Unassembled WGS sequence"/>
</dbReference>
<dbReference type="EMBL" id="VWAK01000003">
    <property type="protein sequence ID" value="KAA5232410.1"/>
    <property type="molecule type" value="Genomic_DNA"/>
</dbReference>
<protein>
    <recommendedName>
        <fullName evidence="5">Bacteriophage abortive infection AbiH</fullName>
    </recommendedName>
</protein>
<comment type="caution">
    <text evidence="1">The sequence shown here is derived from an EMBL/GenBank/DDBJ whole genome shotgun (WGS) entry which is preliminary data.</text>
</comment>
<dbReference type="EMBL" id="VWAG01000002">
    <property type="protein sequence ID" value="KAA5259933.1"/>
    <property type="molecule type" value="Genomic_DNA"/>
</dbReference>
<evidence type="ECO:0000313" key="2">
    <source>
        <dbReference type="EMBL" id="KAA5259933.1"/>
    </source>
</evidence>
<name>A0A7J4YT17_9BACE</name>
<dbReference type="RefSeq" id="WP_149923392.1">
    <property type="nucleotide sequence ID" value="NZ_JADOZO010000226.1"/>
</dbReference>
<gene>
    <name evidence="2" type="ORF">F2Z09_01440</name>
    <name evidence="1" type="ORF">F2Z22_03385</name>
</gene>
<dbReference type="InterPro" id="IPR025935">
    <property type="entry name" value="AbiH"/>
</dbReference>
<dbReference type="AlphaFoldDB" id="A0A7J4YT17"/>
<evidence type="ECO:0000313" key="3">
    <source>
        <dbReference type="Proteomes" id="UP000421791"/>
    </source>
</evidence>
<evidence type="ECO:0008006" key="5">
    <source>
        <dbReference type="Google" id="ProtNLM"/>
    </source>
</evidence>
<keyword evidence="4" id="KW-1185">Reference proteome</keyword>
<accession>A0A7J4YT17</accession>
<dbReference type="Pfam" id="PF14253">
    <property type="entry name" value="AbiH"/>
    <property type="match status" value="1"/>
</dbReference>
<proteinExistence type="predicted"/>
<reference evidence="3 4" key="1">
    <citation type="journal article" date="2019" name="Nat. Med.">
        <title>A library of human gut bacterial isolates paired with longitudinal multiomics data enables mechanistic microbiome research.</title>
        <authorList>
            <person name="Poyet M."/>
            <person name="Groussin M."/>
            <person name="Gibbons S.M."/>
            <person name="Avila-Pacheco J."/>
            <person name="Jiang X."/>
            <person name="Kearney S.M."/>
            <person name="Perrotta A.R."/>
            <person name="Berdy B."/>
            <person name="Zhao S."/>
            <person name="Lieberman T.D."/>
            <person name="Swanson P.K."/>
            <person name="Smith M."/>
            <person name="Roesemann S."/>
            <person name="Alexander J.E."/>
            <person name="Rich S.A."/>
            <person name="Livny J."/>
            <person name="Vlamakis H."/>
            <person name="Clish C."/>
            <person name="Bullock K."/>
            <person name="Deik A."/>
            <person name="Scott J."/>
            <person name="Pierce K.A."/>
            <person name="Xavier R.J."/>
            <person name="Alm E.J."/>
        </authorList>
    </citation>
    <scope>NUCLEOTIDE SEQUENCE [LARGE SCALE GENOMIC DNA]</scope>
    <source>
        <strain evidence="2 4">BIOML-A2</strain>
        <strain evidence="1 3">BIOML-A6</strain>
    </source>
</reference>
<organism evidence="1 3">
    <name type="scientific">Bacteroides finegoldii</name>
    <dbReference type="NCBI Taxonomy" id="338188"/>
    <lineage>
        <taxon>Bacteria</taxon>
        <taxon>Pseudomonadati</taxon>
        <taxon>Bacteroidota</taxon>
        <taxon>Bacteroidia</taxon>
        <taxon>Bacteroidales</taxon>
        <taxon>Bacteroidaceae</taxon>
        <taxon>Bacteroides</taxon>
    </lineage>
</organism>
<evidence type="ECO:0000313" key="1">
    <source>
        <dbReference type="EMBL" id="KAA5232410.1"/>
    </source>
</evidence>
<dbReference type="Proteomes" id="UP000440198">
    <property type="component" value="Unassembled WGS sequence"/>
</dbReference>